<evidence type="ECO:0000313" key="8">
    <source>
        <dbReference type="EMBL" id="JAC05344.1"/>
    </source>
</evidence>
<evidence type="ECO:0000256" key="5">
    <source>
        <dbReference type="PROSITE-ProRule" id="PRU00309"/>
    </source>
</evidence>
<dbReference type="GO" id="GO:0043565">
    <property type="term" value="F:sequence-specific DNA binding"/>
    <property type="evidence" value="ECO:0007669"/>
    <property type="project" value="InterPro"/>
</dbReference>
<dbReference type="InterPro" id="IPR038441">
    <property type="entry name" value="THAP_Znf_sf"/>
</dbReference>
<dbReference type="AlphaFoldDB" id="W8C6B4"/>
<dbReference type="InterPro" id="IPR026516">
    <property type="entry name" value="THAP1/10"/>
</dbReference>
<dbReference type="PROSITE" id="PS50950">
    <property type="entry name" value="ZF_THAP"/>
    <property type="match status" value="1"/>
</dbReference>
<accession>W8C6B4</accession>
<dbReference type="Pfam" id="PF05485">
    <property type="entry name" value="THAP"/>
    <property type="match status" value="1"/>
</dbReference>
<evidence type="ECO:0000256" key="2">
    <source>
        <dbReference type="ARBA" id="ARBA00022771"/>
    </source>
</evidence>
<dbReference type="PANTHER" id="PTHR46600">
    <property type="entry name" value="THAP DOMAIN-CONTAINING"/>
    <property type="match status" value="1"/>
</dbReference>
<evidence type="ECO:0000256" key="1">
    <source>
        <dbReference type="ARBA" id="ARBA00022723"/>
    </source>
</evidence>
<feature type="region of interest" description="Disordered" evidence="6">
    <location>
        <begin position="194"/>
        <end position="247"/>
    </location>
</feature>
<evidence type="ECO:0000256" key="6">
    <source>
        <dbReference type="SAM" id="MobiDB-lite"/>
    </source>
</evidence>
<dbReference type="Gene3D" id="6.20.210.20">
    <property type="entry name" value="THAP domain"/>
    <property type="match status" value="1"/>
</dbReference>
<name>W8C6B4_CERCA</name>
<dbReference type="InterPro" id="IPR006612">
    <property type="entry name" value="THAP_Znf"/>
</dbReference>
<sequence length="369" mass="42767">MVYCSVPGCEKNNKHQRKRFMFSFPKKEDLLQKWLEAIPNLGRPIKSSWRVCQHHFEKKDILQDFSHTIGGEMYVIERERPRLKPNAVPTKNLHSEKFPQNEQNIKMKNTYLKVASNSTDIDIADGGAHKDRNHINDKTQITENCIEKPHIIKVIDTVLHNNKKANLPTQPETAKEIHKNVEYVREYNEQINRPNFENFEAEKSKSNSNGTDKAGVLERSPSKESLNENKIAYPPQCSNTPTPTDPESFENLFDNVFEIVLPTTLWGVHRSTQQNRIMFVSIEEELLNINKMITVNDKGELKIYLAERVIREEQWPLSILTTEHISNMLAELESMQICPGARFSESCEVYLADNDHNNEQKPAFCKKCY</sequence>
<dbReference type="GO" id="GO:0008270">
    <property type="term" value="F:zinc ion binding"/>
    <property type="evidence" value="ECO:0007669"/>
    <property type="project" value="UniProtKB-KW"/>
</dbReference>
<dbReference type="PANTHER" id="PTHR46600:SF11">
    <property type="entry name" value="THAP DOMAIN-CONTAINING PROTEIN 10"/>
    <property type="match status" value="1"/>
</dbReference>
<evidence type="ECO:0000256" key="4">
    <source>
        <dbReference type="ARBA" id="ARBA00023125"/>
    </source>
</evidence>
<proteinExistence type="evidence at transcript level"/>
<organism evidence="8">
    <name type="scientific">Ceratitis capitata</name>
    <name type="common">Mediterranean fruit fly</name>
    <name type="synonym">Tephritis capitata</name>
    <dbReference type="NCBI Taxonomy" id="7213"/>
    <lineage>
        <taxon>Eukaryota</taxon>
        <taxon>Metazoa</taxon>
        <taxon>Ecdysozoa</taxon>
        <taxon>Arthropoda</taxon>
        <taxon>Hexapoda</taxon>
        <taxon>Insecta</taxon>
        <taxon>Pterygota</taxon>
        <taxon>Neoptera</taxon>
        <taxon>Endopterygota</taxon>
        <taxon>Diptera</taxon>
        <taxon>Brachycera</taxon>
        <taxon>Muscomorpha</taxon>
        <taxon>Tephritoidea</taxon>
        <taxon>Tephritidae</taxon>
        <taxon>Ceratitis</taxon>
        <taxon>Ceratitis</taxon>
    </lineage>
</organism>
<feature type="domain" description="THAP-type" evidence="7">
    <location>
        <begin position="1"/>
        <end position="92"/>
    </location>
</feature>
<protein>
    <recommendedName>
        <fullName evidence="7">THAP-type domain-containing protein</fullName>
    </recommendedName>
</protein>
<dbReference type="SMART" id="SM00980">
    <property type="entry name" value="THAP"/>
    <property type="match status" value="1"/>
</dbReference>
<dbReference type="SMART" id="SM00692">
    <property type="entry name" value="DM3"/>
    <property type="match status" value="1"/>
</dbReference>
<reference evidence="8" key="2">
    <citation type="journal article" date="2014" name="BMC Genomics">
        <title>A genomic perspective to assessing quality of mass-reared SIT flies used in Mediterranean fruit fly (Ceratitis capitata) eradication in California.</title>
        <authorList>
            <person name="Calla B."/>
            <person name="Hall B."/>
            <person name="Hou S."/>
            <person name="Geib S.M."/>
        </authorList>
    </citation>
    <scope>NUCLEOTIDE SEQUENCE</scope>
</reference>
<keyword evidence="4 5" id="KW-0238">DNA-binding</keyword>
<dbReference type="EMBL" id="GAMC01001212">
    <property type="protein sequence ID" value="JAC05344.1"/>
    <property type="molecule type" value="mRNA"/>
</dbReference>
<keyword evidence="3" id="KW-0862">Zinc</keyword>
<evidence type="ECO:0000259" key="7">
    <source>
        <dbReference type="PROSITE" id="PS50950"/>
    </source>
</evidence>
<keyword evidence="1" id="KW-0479">Metal-binding</keyword>
<dbReference type="SUPFAM" id="SSF57716">
    <property type="entry name" value="Glucocorticoid receptor-like (DNA-binding domain)"/>
    <property type="match status" value="1"/>
</dbReference>
<keyword evidence="2 5" id="KW-0863">Zinc-finger</keyword>
<dbReference type="OrthoDB" id="7331812at2759"/>
<reference evidence="8" key="1">
    <citation type="submission" date="2013-07" db="EMBL/GenBank/DDBJ databases">
        <authorList>
            <person name="Geib S."/>
        </authorList>
    </citation>
    <scope>NUCLEOTIDE SEQUENCE</scope>
</reference>
<evidence type="ECO:0000256" key="3">
    <source>
        <dbReference type="ARBA" id="ARBA00022833"/>
    </source>
</evidence>